<accession>A0ABV7VFE1</accession>
<keyword evidence="6" id="KW-1185">Reference proteome</keyword>
<gene>
    <name evidence="5" type="ORF">ACFOOQ_09920</name>
</gene>
<comment type="caution">
    <text evidence="5">The sequence shown here is derived from an EMBL/GenBank/DDBJ whole genome shotgun (WGS) entry which is preliminary data.</text>
</comment>
<evidence type="ECO:0000313" key="5">
    <source>
        <dbReference type="EMBL" id="MFC3675859.1"/>
    </source>
</evidence>
<dbReference type="SUPFAM" id="SSF58104">
    <property type="entry name" value="Methyl-accepting chemotaxis protein (MCP) signaling domain"/>
    <property type="match status" value="1"/>
</dbReference>
<feature type="domain" description="Methyl-accepting transducer" evidence="4">
    <location>
        <begin position="23"/>
        <end position="259"/>
    </location>
</feature>
<dbReference type="Proteomes" id="UP001595711">
    <property type="component" value="Unassembled WGS sequence"/>
</dbReference>
<dbReference type="EMBL" id="JBHRYJ010000001">
    <property type="protein sequence ID" value="MFC3675859.1"/>
    <property type="molecule type" value="Genomic_DNA"/>
</dbReference>
<evidence type="ECO:0000259" key="4">
    <source>
        <dbReference type="PROSITE" id="PS50111"/>
    </source>
</evidence>
<organism evidence="5 6">
    <name type="scientific">Ferrovibrio xuzhouensis</name>
    <dbReference type="NCBI Taxonomy" id="1576914"/>
    <lineage>
        <taxon>Bacteria</taxon>
        <taxon>Pseudomonadati</taxon>
        <taxon>Pseudomonadota</taxon>
        <taxon>Alphaproteobacteria</taxon>
        <taxon>Rhodospirillales</taxon>
        <taxon>Rhodospirillaceae</taxon>
        <taxon>Ferrovibrio</taxon>
    </lineage>
</organism>
<evidence type="ECO:0000313" key="6">
    <source>
        <dbReference type="Proteomes" id="UP001595711"/>
    </source>
</evidence>
<evidence type="ECO:0000256" key="2">
    <source>
        <dbReference type="ARBA" id="ARBA00029447"/>
    </source>
</evidence>
<reference evidence="6" key="1">
    <citation type="journal article" date="2019" name="Int. J. Syst. Evol. Microbiol.">
        <title>The Global Catalogue of Microorganisms (GCM) 10K type strain sequencing project: providing services to taxonomists for standard genome sequencing and annotation.</title>
        <authorList>
            <consortium name="The Broad Institute Genomics Platform"/>
            <consortium name="The Broad Institute Genome Sequencing Center for Infectious Disease"/>
            <person name="Wu L."/>
            <person name="Ma J."/>
        </authorList>
    </citation>
    <scope>NUCLEOTIDE SEQUENCE [LARGE SCALE GENOMIC DNA]</scope>
    <source>
        <strain evidence="6">KCTC 42182</strain>
    </source>
</reference>
<evidence type="ECO:0000256" key="1">
    <source>
        <dbReference type="ARBA" id="ARBA00023224"/>
    </source>
</evidence>
<dbReference type="PRINTS" id="PR00260">
    <property type="entry name" value="CHEMTRNSDUCR"/>
</dbReference>
<keyword evidence="1 3" id="KW-0807">Transducer</keyword>
<dbReference type="PANTHER" id="PTHR32089:SF114">
    <property type="entry name" value="METHYL-ACCEPTING CHEMOTAXIS PROTEIN MCPB"/>
    <property type="match status" value="1"/>
</dbReference>
<dbReference type="Pfam" id="PF00015">
    <property type="entry name" value="MCPsignal"/>
    <property type="match status" value="1"/>
</dbReference>
<dbReference type="RefSeq" id="WP_379725222.1">
    <property type="nucleotide sequence ID" value="NZ_JBHRYJ010000001.1"/>
</dbReference>
<comment type="similarity">
    <text evidence="2">Belongs to the methyl-accepting chemotaxis (MCP) protein family.</text>
</comment>
<sequence length="468" mass="51127">MDAKVEHRRQDEADILVSRISDEIGRLSVDIADVVGDVQQVSALIDTQTDQFHAITQATREIADSNQSIAGMAVETQRVAARANQDVGKSHAELKQALTDIAELVDSVNAISEQLVIFEQTMQNVARVSGEIAQIARHTNILSLNATIEAARAGEAGRGFAVVAHEVKSLAKQTSGATDDIGRTVATLTDQMRQLGERMGAGSQRAERVKHSAATISAAMETVGAAVQQVDANSTAIATSTETIGKRCTEFVETVTGLNEGVDRSNEALKQATDRLDRTLVGAESIMMLMATSDFETSDTKFIDKAVEVAAQIEACFADGIARGEISMDDLFDKQLRPIEGSNPQQFMTRYIPFLDKHLPPLHDPVLELDSRMVFCAPTDHNQLIPCHNPQFRHPQGRDPVWNAAHARNRRKYTDKTAQAVAHNEQPFLLQTYRRDMGGGVFVLMKDASAPIRVNGRLWGGLRVCYKA</sequence>
<dbReference type="InterPro" id="IPR004090">
    <property type="entry name" value="Chemotax_Me-accpt_rcpt"/>
</dbReference>
<evidence type="ECO:0000256" key="3">
    <source>
        <dbReference type="PROSITE-ProRule" id="PRU00284"/>
    </source>
</evidence>
<dbReference type="SMART" id="SM00283">
    <property type="entry name" value="MA"/>
    <property type="match status" value="1"/>
</dbReference>
<dbReference type="InterPro" id="IPR004089">
    <property type="entry name" value="MCPsignal_dom"/>
</dbReference>
<dbReference type="PANTHER" id="PTHR32089">
    <property type="entry name" value="METHYL-ACCEPTING CHEMOTAXIS PROTEIN MCPB"/>
    <property type="match status" value="1"/>
</dbReference>
<name>A0ABV7VFE1_9PROT</name>
<dbReference type="Gene3D" id="1.10.287.950">
    <property type="entry name" value="Methyl-accepting chemotaxis protein"/>
    <property type="match status" value="1"/>
</dbReference>
<dbReference type="PROSITE" id="PS50111">
    <property type="entry name" value="CHEMOTAXIS_TRANSDUC_2"/>
    <property type="match status" value="1"/>
</dbReference>
<proteinExistence type="inferred from homology"/>
<protein>
    <submittedName>
        <fullName evidence="5">Methyl-accepting chemotaxis protein</fullName>
    </submittedName>
</protein>